<organism evidence="1 2">
    <name type="scientific">Austropuccinia psidii MF-1</name>
    <dbReference type="NCBI Taxonomy" id="1389203"/>
    <lineage>
        <taxon>Eukaryota</taxon>
        <taxon>Fungi</taxon>
        <taxon>Dikarya</taxon>
        <taxon>Basidiomycota</taxon>
        <taxon>Pucciniomycotina</taxon>
        <taxon>Pucciniomycetes</taxon>
        <taxon>Pucciniales</taxon>
        <taxon>Sphaerophragmiaceae</taxon>
        <taxon>Austropuccinia</taxon>
    </lineage>
</organism>
<dbReference type="EMBL" id="AVOT02038371">
    <property type="protein sequence ID" value="MBW0533232.1"/>
    <property type="molecule type" value="Genomic_DNA"/>
</dbReference>
<dbReference type="Proteomes" id="UP000765509">
    <property type="component" value="Unassembled WGS sequence"/>
</dbReference>
<sequence length="124" mass="14625">MKFLEPRNFTENGSYKILKKCGKEMEHGQRRRCTDPFSTEEYINAPDNIVTRIKIGRKWKKLDTKSPNKRFILKDKPTKTFKTNIPNTNEQRNFHKCGGIGNLAKNCLIREKINEIVERECHND</sequence>
<comment type="caution">
    <text evidence="1">The sequence shown here is derived from an EMBL/GenBank/DDBJ whole genome shotgun (WGS) entry which is preliminary data.</text>
</comment>
<protein>
    <submittedName>
        <fullName evidence="1">Uncharacterized protein</fullName>
    </submittedName>
</protein>
<gene>
    <name evidence="1" type="ORF">O181_072947</name>
</gene>
<evidence type="ECO:0000313" key="2">
    <source>
        <dbReference type="Proteomes" id="UP000765509"/>
    </source>
</evidence>
<keyword evidence="2" id="KW-1185">Reference proteome</keyword>
<dbReference type="OrthoDB" id="2507294at2759"/>
<reference evidence="1" key="1">
    <citation type="submission" date="2021-03" db="EMBL/GenBank/DDBJ databases">
        <title>Draft genome sequence of rust myrtle Austropuccinia psidii MF-1, a brazilian biotype.</title>
        <authorList>
            <person name="Quecine M.C."/>
            <person name="Pachon D.M.R."/>
            <person name="Bonatelli M.L."/>
            <person name="Correr F.H."/>
            <person name="Franceschini L.M."/>
            <person name="Leite T.F."/>
            <person name="Margarido G.R.A."/>
            <person name="Almeida C.A."/>
            <person name="Ferrarezi J.A."/>
            <person name="Labate C.A."/>
        </authorList>
    </citation>
    <scope>NUCLEOTIDE SEQUENCE</scope>
    <source>
        <strain evidence="1">MF-1</strain>
    </source>
</reference>
<proteinExistence type="predicted"/>
<name>A0A9Q3IAK9_9BASI</name>
<accession>A0A9Q3IAK9</accession>
<dbReference type="AlphaFoldDB" id="A0A9Q3IAK9"/>
<evidence type="ECO:0000313" key="1">
    <source>
        <dbReference type="EMBL" id="MBW0533232.1"/>
    </source>
</evidence>